<gene>
    <name evidence="16" type="primary">LOC108676212</name>
</gene>
<dbReference type="GO" id="GO:0099634">
    <property type="term" value="C:postsynaptic specialization membrane"/>
    <property type="evidence" value="ECO:0007669"/>
    <property type="project" value="GOC"/>
</dbReference>
<comment type="similarity">
    <text evidence="13">Belongs to the MoeA family.</text>
</comment>
<dbReference type="GO" id="GO:0061599">
    <property type="term" value="F:molybdopterin molybdotransferase activity"/>
    <property type="evidence" value="ECO:0007669"/>
    <property type="project" value="UniProtKB-UniRule"/>
</dbReference>
<dbReference type="FunFam" id="3.40.980.10:FF:000002">
    <property type="entry name" value="Molybdopterin molybdenumtransferase"/>
    <property type="match status" value="1"/>
</dbReference>
<keyword evidence="6 13" id="KW-0808">Transferase</keyword>
<dbReference type="FunFam" id="3.40.980.10:FF:000001">
    <property type="entry name" value="Molybdopterin molybdenumtransferase"/>
    <property type="match status" value="1"/>
</dbReference>
<evidence type="ECO:0000313" key="16">
    <source>
        <dbReference type="RefSeq" id="XP_018019753.1"/>
    </source>
</evidence>
<evidence type="ECO:0000256" key="2">
    <source>
        <dbReference type="ARBA" id="ARBA00005046"/>
    </source>
</evidence>
<dbReference type="GO" id="GO:0005829">
    <property type="term" value="C:cytosol"/>
    <property type="evidence" value="ECO:0007669"/>
    <property type="project" value="TreeGrafter"/>
</dbReference>
<evidence type="ECO:0000259" key="14">
    <source>
        <dbReference type="SMART" id="SM00852"/>
    </source>
</evidence>
<dbReference type="SUPFAM" id="SSF63867">
    <property type="entry name" value="MoeA C-terminal domain-like"/>
    <property type="match status" value="1"/>
</dbReference>
<protein>
    <submittedName>
        <fullName evidence="16">Gephyrin</fullName>
    </submittedName>
</protein>
<accession>A0A8B7P159</accession>
<dbReference type="Pfam" id="PF03453">
    <property type="entry name" value="MoeA_N"/>
    <property type="match status" value="1"/>
</dbReference>
<dbReference type="Gene3D" id="3.90.105.10">
    <property type="entry name" value="Molybdopterin biosynthesis moea protein, domain 2"/>
    <property type="match status" value="1"/>
</dbReference>
<dbReference type="InterPro" id="IPR005110">
    <property type="entry name" value="MoeA_linker/N"/>
</dbReference>
<dbReference type="NCBIfam" id="NF045515">
    <property type="entry name" value="Glp_gephyrin"/>
    <property type="match status" value="1"/>
</dbReference>
<dbReference type="SUPFAM" id="SSF63882">
    <property type="entry name" value="MoeA N-terminal region -like"/>
    <property type="match status" value="1"/>
</dbReference>
<dbReference type="RefSeq" id="XP_018019753.1">
    <property type="nucleotide sequence ID" value="XM_018164264.2"/>
</dbReference>
<dbReference type="GO" id="GO:0046872">
    <property type="term" value="F:metal ion binding"/>
    <property type="evidence" value="ECO:0007669"/>
    <property type="project" value="UniProtKB-UniRule"/>
</dbReference>
<keyword evidence="9" id="KW-0067">ATP-binding</keyword>
<dbReference type="Pfam" id="PF00994">
    <property type="entry name" value="MoCF_biosynth"/>
    <property type="match status" value="2"/>
</dbReference>
<dbReference type="GO" id="GO:0005524">
    <property type="term" value="F:ATP binding"/>
    <property type="evidence" value="ECO:0007669"/>
    <property type="project" value="UniProtKB-UniRule"/>
</dbReference>
<comment type="catalytic activity">
    <reaction evidence="13">
        <text>molybdopterin + ATP + H(+) = adenylyl-molybdopterin + diphosphate</text>
        <dbReference type="Rhea" id="RHEA:31331"/>
        <dbReference type="ChEBI" id="CHEBI:15378"/>
        <dbReference type="ChEBI" id="CHEBI:30616"/>
        <dbReference type="ChEBI" id="CHEBI:33019"/>
        <dbReference type="ChEBI" id="CHEBI:58698"/>
        <dbReference type="ChEBI" id="CHEBI:62727"/>
    </reaction>
</comment>
<dbReference type="Gene3D" id="2.40.340.10">
    <property type="entry name" value="MoeA, C-terminal, domain IV"/>
    <property type="match status" value="1"/>
</dbReference>
<dbReference type="PROSITE" id="PS01079">
    <property type="entry name" value="MOCF_BIOSYNTHESIS_2"/>
    <property type="match status" value="1"/>
</dbReference>
<keyword evidence="10 13" id="KW-0460">Magnesium</keyword>
<evidence type="ECO:0000313" key="15">
    <source>
        <dbReference type="Proteomes" id="UP000694843"/>
    </source>
</evidence>
<dbReference type="PROSITE" id="PS01078">
    <property type="entry name" value="MOCF_BIOSYNTHESIS_1"/>
    <property type="match status" value="1"/>
</dbReference>
<dbReference type="Proteomes" id="UP000694843">
    <property type="component" value="Unplaced"/>
</dbReference>
<comment type="cofactor">
    <cofactor evidence="1 13">
        <name>Mg(2+)</name>
        <dbReference type="ChEBI" id="CHEBI:18420"/>
    </cofactor>
</comment>
<evidence type="ECO:0000256" key="5">
    <source>
        <dbReference type="ARBA" id="ARBA00022505"/>
    </source>
</evidence>
<comment type="similarity">
    <text evidence="4">In the C-terminal section; belongs to the MoeA family.</text>
</comment>
<feature type="domain" description="MoaB/Mog" evidence="14">
    <location>
        <begin position="17"/>
        <end position="164"/>
    </location>
</feature>
<dbReference type="GO" id="GO:0061598">
    <property type="term" value="F:molybdopterin adenylyltransferase activity"/>
    <property type="evidence" value="ECO:0007669"/>
    <property type="project" value="UniProtKB-UniRule"/>
</dbReference>
<evidence type="ECO:0000256" key="1">
    <source>
        <dbReference type="ARBA" id="ARBA00001946"/>
    </source>
</evidence>
<dbReference type="UniPathway" id="UPA00344"/>
<keyword evidence="15" id="KW-1185">Reference proteome</keyword>
<proteinExistence type="inferred from homology"/>
<evidence type="ECO:0000256" key="3">
    <source>
        <dbReference type="ARBA" id="ARBA00007589"/>
    </source>
</evidence>
<dbReference type="KEGG" id="hazt:108676212"/>
<evidence type="ECO:0000256" key="12">
    <source>
        <dbReference type="ARBA" id="ARBA00023268"/>
    </source>
</evidence>
<organism evidence="15 16">
    <name type="scientific">Hyalella azteca</name>
    <name type="common">Amphipod</name>
    <dbReference type="NCBI Taxonomy" id="294128"/>
    <lineage>
        <taxon>Eukaryota</taxon>
        <taxon>Metazoa</taxon>
        <taxon>Ecdysozoa</taxon>
        <taxon>Arthropoda</taxon>
        <taxon>Crustacea</taxon>
        <taxon>Multicrustacea</taxon>
        <taxon>Malacostraca</taxon>
        <taxon>Eumalacostraca</taxon>
        <taxon>Peracarida</taxon>
        <taxon>Amphipoda</taxon>
        <taxon>Senticaudata</taxon>
        <taxon>Talitrida</taxon>
        <taxon>Talitroidea</taxon>
        <taxon>Hyalellidae</taxon>
        <taxon>Hyalella</taxon>
    </lineage>
</organism>
<dbReference type="InterPro" id="IPR005111">
    <property type="entry name" value="MoeA_C_domain_IV"/>
</dbReference>
<keyword evidence="12" id="KW-0511">Multifunctional enzyme</keyword>
<reference evidence="16" key="1">
    <citation type="submission" date="2025-08" db="UniProtKB">
        <authorList>
            <consortium name="RefSeq"/>
        </authorList>
    </citation>
    <scope>IDENTIFICATION</scope>
    <source>
        <tissue evidence="16">Whole organism</tissue>
    </source>
</reference>
<keyword evidence="7 13" id="KW-0479">Metal-binding</keyword>
<dbReference type="InterPro" id="IPR001453">
    <property type="entry name" value="MoaB/Mog_dom"/>
</dbReference>
<evidence type="ECO:0000256" key="10">
    <source>
        <dbReference type="ARBA" id="ARBA00022842"/>
    </source>
</evidence>
<dbReference type="Gene3D" id="3.40.980.10">
    <property type="entry name" value="MoaB/Mog-like domain"/>
    <property type="match status" value="2"/>
</dbReference>
<comment type="pathway">
    <text evidence="2 13">Cofactor biosynthesis; molybdopterin biosynthesis.</text>
</comment>
<dbReference type="NCBIfam" id="TIGR00177">
    <property type="entry name" value="molyb_syn"/>
    <property type="match status" value="1"/>
</dbReference>
<dbReference type="CTD" id="30973"/>
<dbReference type="GO" id="GO:0097112">
    <property type="term" value="P:gamma-aminobutyric acid receptor clustering"/>
    <property type="evidence" value="ECO:0007669"/>
    <property type="project" value="TreeGrafter"/>
</dbReference>
<dbReference type="PANTHER" id="PTHR10192:SF5">
    <property type="entry name" value="GEPHYRIN"/>
    <property type="match status" value="1"/>
</dbReference>
<evidence type="ECO:0000256" key="8">
    <source>
        <dbReference type="ARBA" id="ARBA00022741"/>
    </source>
</evidence>
<dbReference type="AlphaFoldDB" id="A0A8B7P159"/>
<dbReference type="SUPFAM" id="SSF53218">
    <property type="entry name" value="Molybdenum cofactor biosynthesis proteins"/>
    <property type="match status" value="2"/>
</dbReference>
<dbReference type="Gene3D" id="2.170.190.11">
    <property type="entry name" value="Molybdopterin biosynthesis moea protein, domain 3"/>
    <property type="match status" value="1"/>
</dbReference>
<dbReference type="Pfam" id="PF03454">
    <property type="entry name" value="MoeA_C"/>
    <property type="match status" value="1"/>
</dbReference>
<dbReference type="GO" id="GO:0030425">
    <property type="term" value="C:dendrite"/>
    <property type="evidence" value="ECO:0007669"/>
    <property type="project" value="TreeGrafter"/>
</dbReference>
<dbReference type="GO" id="GO:0072579">
    <property type="term" value="P:glycine receptor clustering"/>
    <property type="evidence" value="ECO:0007669"/>
    <property type="project" value="TreeGrafter"/>
</dbReference>
<dbReference type="InterPro" id="IPR036135">
    <property type="entry name" value="MoeA_linker/N_sf"/>
</dbReference>
<dbReference type="SMART" id="SM00852">
    <property type="entry name" value="MoCF_biosynth"/>
    <property type="match status" value="2"/>
</dbReference>
<keyword evidence="5 13" id="KW-0500">Molybdenum</keyword>
<dbReference type="CDD" id="cd00887">
    <property type="entry name" value="MoeA"/>
    <property type="match status" value="1"/>
</dbReference>
<dbReference type="CDD" id="cd00886">
    <property type="entry name" value="MogA_MoaB"/>
    <property type="match status" value="1"/>
</dbReference>
<evidence type="ECO:0000256" key="9">
    <source>
        <dbReference type="ARBA" id="ARBA00022840"/>
    </source>
</evidence>
<dbReference type="InterPro" id="IPR038987">
    <property type="entry name" value="MoeA-like"/>
</dbReference>
<keyword evidence="11 13" id="KW-0501">Molybdenum cofactor biosynthesis</keyword>
<dbReference type="OrthoDB" id="4349954at2759"/>
<dbReference type="PANTHER" id="PTHR10192">
    <property type="entry name" value="MOLYBDOPTERIN BIOSYNTHESIS PROTEIN"/>
    <property type="match status" value="1"/>
</dbReference>
<comment type="function">
    <text evidence="13">Catalyzes two steps in the biosynthesis of the molybdenum cofactor. In the first step, molybdopterin is adenylated. Subsequently, molybdate is inserted into adenylated molybdopterin and AMP is released.</text>
</comment>
<keyword evidence="8" id="KW-0547">Nucleotide-binding</keyword>
<dbReference type="GO" id="GO:0006777">
    <property type="term" value="P:Mo-molybdopterin cofactor biosynthetic process"/>
    <property type="evidence" value="ECO:0007669"/>
    <property type="project" value="UniProtKB-UniRule"/>
</dbReference>
<dbReference type="GO" id="GO:0007529">
    <property type="term" value="P:establishment of synaptic specificity at neuromuscular junction"/>
    <property type="evidence" value="ECO:0007669"/>
    <property type="project" value="TreeGrafter"/>
</dbReference>
<evidence type="ECO:0000256" key="6">
    <source>
        <dbReference type="ARBA" id="ARBA00022679"/>
    </source>
</evidence>
<dbReference type="GeneID" id="108676212"/>
<evidence type="ECO:0000256" key="13">
    <source>
        <dbReference type="RuleBase" id="RU365090"/>
    </source>
</evidence>
<dbReference type="InterPro" id="IPR036688">
    <property type="entry name" value="MoeA_C_domain_IV_sf"/>
</dbReference>
<sequence length="654" mass="69856">MSVDSSSMFVDDRITVGILTISDRCSSGEATDFSGQNLAQLIEEGIIPNAKLAASGCVADDQRNIIEALEHWCDHLRLNLILTTGGTGVAPRDVTPEAVRAVIQKEVTGLSFLMTSSSLKSTQFAALSRPVCGIRDTSLIVTLPGSQKGSEECLRFVASVLPHALDLISNRTSKLNTTHQALQSTPVVKLENDAADFGSCEQQPLKHHHRAHDHHDCSASKAQVEDICSRPRKSPYKMITVDQAQEIIFKMASTKNPVNLPLNQAHGFVLSEDVVSKYPLPPFPASVKDGYAVIAADGAGVRRVVSAVAAGDHAELGTDAVLARGDCIRINTGAPVPRGADAVVQVEDTELLKSSEDGGVELEVKILKAPKEGQDIRPLGCDIALGELVLPKGTYLGPAEIGLAASVGLANVMVFPKPLVGVLSTGNEVQAADGRPLARGCIFDSNSPTLVSLLRLHHYNCITCHSAKDTPDDLKNSISSMLDQDVDILVTSGGVSMGDKDILRPVLQADFDATIHFAQVLMKPGKPTTFASMSYKGRRRLVLGLPGNPVSATVTANLYLIPLCRAISGRADFMYTQLKVKLEHSISLDHRPEYHRAVLSFSPSCDLPLARSTGSQLSSRLLSMANARVLLVLPPRSPVQPSLQAGEIVTAILL</sequence>
<dbReference type="InterPro" id="IPR036425">
    <property type="entry name" value="MoaB/Mog-like_dom_sf"/>
</dbReference>
<dbReference type="GO" id="GO:0098970">
    <property type="term" value="P:postsynaptic neurotransmitter receptor diffusion trapping"/>
    <property type="evidence" value="ECO:0007669"/>
    <property type="project" value="TreeGrafter"/>
</dbReference>
<comment type="catalytic activity">
    <reaction evidence="13">
        <text>adenylyl-molybdopterin + molybdate = Mo-molybdopterin + AMP + H(+)</text>
        <dbReference type="Rhea" id="RHEA:35047"/>
        <dbReference type="ChEBI" id="CHEBI:15378"/>
        <dbReference type="ChEBI" id="CHEBI:36264"/>
        <dbReference type="ChEBI" id="CHEBI:62727"/>
        <dbReference type="ChEBI" id="CHEBI:71302"/>
        <dbReference type="ChEBI" id="CHEBI:456215"/>
    </reaction>
</comment>
<evidence type="ECO:0000256" key="11">
    <source>
        <dbReference type="ARBA" id="ARBA00023150"/>
    </source>
</evidence>
<dbReference type="FunFam" id="2.170.190.11:FF:000001">
    <property type="entry name" value="Molybdopterin molybdenumtransferase"/>
    <property type="match status" value="1"/>
</dbReference>
<dbReference type="InterPro" id="IPR008284">
    <property type="entry name" value="MoCF_biosynth_CS"/>
</dbReference>
<feature type="domain" description="MoaB/Mog" evidence="14">
    <location>
        <begin position="421"/>
        <end position="566"/>
    </location>
</feature>
<name>A0A8B7P159_HYAAZ</name>
<evidence type="ECO:0000256" key="4">
    <source>
        <dbReference type="ARBA" id="ARBA00008339"/>
    </source>
</evidence>
<evidence type="ECO:0000256" key="7">
    <source>
        <dbReference type="ARBA" id="ARBA00022723"/>
    </source>
</evidence>
<dbReference type="OMA" id="ESPYPMI"/>
<comment type="similarity">
    <text evidence="3">In the N-terminal section; belongs to the MoaB/Mog family.</text>
</comment>